<feature type="domain" description="Uroporphyrinogen decarboxylase (URO-D)" evidence="17">
    <location>
        <begin position="171"/>
        <end position="187"/>
    </location>
</feature>
<evidence type="ECO:0000256" key="3">
    <source>
        <dbReference type="ARBA" id="ARBA00009935"/>
    </source>
</evidence>
<dbReference type="Pfam" id="PF01208">
    <property type="entry name" value="URO-D"/>
    <property type="match status" value="1"/>
</dbReference>
<accession>A0A814PNF6</accession>
<evidence type="ECO:0000259" key="16">
    <source>
        <dbReference type="PROSITE" id="PS00906"/>
    </source>
</evidence>
<comment type="subcellular location">
    <subcellularLocation>
        <location evidence="1">Cytoplasm</location>
        <location evidence="1">Cytosol</location>
    </subcellularLocation>
</comment>
<proteinExistence type="inferred from homology"/>
<name>A0A814PNF6_ADIRI</name>
<dbReference type="InterPro" id="IPR038071">
    <property type="entry name" value="UROD/MetE-like_sf"/>
</dbReference>
<evidence type="ECO:0000256" key="5">
    <source>
        <dbReference type="ARBA" id="ARBA00012288"/>
    </source>
</evidence>
<dbReference type="OrthoDB" id="339900at2759"/>
<evidence type="ECO:0000256" key="8">
    <source>
        <dbReference type="ARBA" id="ARBA00022793"/>
    </source>
</evidence>
<evidence type="ECO:0000256" key="1">
    <source>
        <dbReference type="ARBA" id="ARBA00004514"/>
    </source>
</evidence>
<dbReference type="PROSITE" id="PS00906">
    <property type="entry name" value="UROD_1"/>
    <property type="match status" value="1"/>
</dbReference>
<dbReference type="PROSITE" id="PS00907">
    <property type="entry name" value="UROD_2"/>
    <property type="match status" value="1"/>
</dbReference>
<evidence type="ECO:0000256" key="10">
    <source>
        <dbReference type="ARBA" id="ARBA00023244"/>
    </source>
</evidence>
<evidence type="ECO:0000256" key="11">
    <source>
        <dbReference type="ARBA" id="ARBA00045708"/>
    </source>
</evidence>
<evidence type="ECO:0000313" key="18">
    <source>
        <dbReference type="EMBL" id="CAF1108399.1"/>
    </source>
</evidence>
<comment type="subunit">
    <text evidence="4">Homodimer.</text>
</comment>
<dbReference type="FunFam" id="3.20.20.210:FF:000008">
    <property type="entry name" value="Uroporphyrinogen decarboxylase"/>
    <property type="match status" value="1"/>
</dbReference>
<dbReference type="PANTHER" id="PTHR21091:SF169">
    <property type="entry name" value="UROPORPHYRINOGEN DECARBOXYLASE"/>
    <property type="match status" value="1"/>
</dbReference>
<dbReference type="EMBL" id="CAJNOJ010000100">
    <property type="protein sequence ID" value="CAF1108399.1"/>
    <property type="molecule type" value="Genomic_DNA"/>
</dbReference>
<dbReference type="GO" id="GO:0004853">
    <property type="term" value="F:uroporphyrinogen decarboxylase activity"/>
    <property type="evidence" value="ECO:0007669"/>
    <property type="project" value="UniProtKB-EC"/>
</dbReference>
<gene>
    <name evidence="18" type="ORF">EDS130_LOCUS20370</name>
</gene>
<comment type="similarity">
    <text evidence="3 15">Belongs to the uroporphyrinogen decarboxylase family.</text>
</comment>
<comment type="catalytic activity">
    <reaction evidence="13">
        <text>uroporphyrinogen III + 4 H(+) = coproporphyrinogen III + 4 CO2</text>
        <dbReference type="Rhea" id="RHEA:19865"/>
        <dbReference type="ChEBI" id="CHEBI:15378"/>
        <dbReference type="ChEBI" id="CHEBI:16526"/>
        <dbReference type="ChEBI" id="CHEBI:57308"/>
        <dbReference type="ChEBI" id="CHEBI:57309"/>
        <dbReference type="EC" id="4.1.1.37"/>
    </reaction>
    <physiologicalReaction direction="left-to-right" evidence="13">
        <dbReference type="Rhea" id="RHEA:19866"/>
    </physiologicalReaction>
</comment>
<dbReference type="UniPathway" id="UPA00251">
    <property type="reaction ID" value="UER00321"/>
</dbReference>
<evidence type="ECO:0000256" key="15">
    <source>
        <dbReference type="RuleBase" id="RU004169"/>
    </source>
</evidence>
<dbReference type="PANTHER" id="PTHR21091">
    <property type="entry name" value="METHYLTETRAHYDROFOLATE:HOMOCYSTEINE METHYLTRANSFERASE RELATED"/>
    <property type="match status" value="1"/>
</dbReference>
<evidence type="ECO:0000256" key="14">
    <source>
        <dbReference type="RuleBase" id="RU000554"/>
    </source>
</evidence>
<evidence type="ECO:0000256" key="7">
    <source>
        <dbReference type="ARBA" id="ARBA00022490"/>
    </source>
</evidence>
<comment type="caution">
    <text evidence="18">The sequence shown here is derived from an EMBL/GenBank/DDBJ whole genome shotgun (WGS) entry which is preliminary data.</text>
</comment>
<keyword evidence="10 14" id="KW-0627">Porphyrin biosynthesis</keyword>
<dbReference type="InterPro" id="IPR000257">
    <property type="entry name" value="Uroporphyrinogen_deCOase"/>
</dbReference>
<evidence type="ECO:0000256" key="13">
    <source>
        <dbReference type="ARBA" id="ARBA00048411"/>
    </source>
</evidence>
<comment type="pathway">
    <text evidence="2 14">Porphyrin-containing compound metabolism; protoporphyrin-IX biosynthesis; coproporphyrinogen-III from 5-aminolevulinate: step 4/4.</text>
</comment>
<evidence type="ECO:0000256" key="4">
    <source>
        <dbReference type="ARBA" id="ARBA00011738"/>
    </source>
</evidence>
<dbReference type="Proteomes" id="UP000663852">
    <property type="component" value="Unassembled WGS sequence"/>
</dbReference>
<dbReference type="HAMAP" id="MF_00218">
    <property type="entry name" value="URO_D"/>
    <property type="match status" value="1"/>
</dbReference>
<dbReference type="CDD" id="cd00717">
    <property type="entry name" value="URO-D"/>
    <property type="match status" value="1"/>
</dbReference>
<feature type="domain" description="Uroporphyrinogen decarboxylase (URO-D)" evidence="16">
    <location>
        <begin position="50"/>
        <end position="59"/>
    </location>
</feature>
<dbReference type="InterPro" id="IPR006361">
    <property type="entry name" value="Uroporphyrinogen_deCO2ase_HemE"/>
</dbReference>
<keyword evidence="9 14" id="KW-0456">Lyase</keyword>
<comment type="catalytic activity">
    <reaction evidence="12">
        <text>uroporphyrinogen I + 4 H(+) = coproporphyrinogen I + 4 CO2</text>
        <dbReference type="Rhea" id="RHEA:31239"/>
        <dbReference type="ChEBI" id="CHEBI:15378"/>
        <dbReference type="ChEBI" id="CHEBI:16526"/>
        <dbReference type="ChEBI" id="CHEBI:62626"/>
        <dbReference type="ChEBI" id="CHEBI:62631"/>
    </reaction>
    <physiologicalReaction direction="left-to-right" evidence="12">
        <dbReference type="Rhea" id="RHEA:31240"/>
    </physiologicalReaction>
</comment>
<keyword evidence="7" id="KW-0963">Cytoplasm</keyword>
<dbReference type="GO" id="GO:0006782">
    <property type="term" value="P:protoporphyrinogen IX biosynthetic process"/>
    <property type="evidence" value="ECO:0007669"/>
    <property type="project" value="UniProtKB-UniPathway"/>
</dbReference>
<organism evidence="18 19">
    <name type="scientific">Adineta ricciae</name>
    <name type="common">Rotifer</name>
    <dbReference type="NCBI Taxonomy" id="249248"/>
    <lineage>
        <taxon>Eukaryota</taxon>
        <taxon>Metazoa</taxon>
        <taxon>Spiralia</taxon>
        <taxon>Gnathifera</taxon>
        <taxon>Rotifera</taxon>
        <taxon>Eurotatoria</taxon>
        <taxon>Bdelloidea</taxon>
        <taxon>Adinetida</taxon>
        <taxon>Adinetidae</taxon>
        <taxon>Adineta</taxon>
    </lineage>
</organism>
<evidence type="ECO:0000256" key="2">
    <source>
        <dbReference type="ARBA" id="ARBA00004804"/>
    </source>
</evidence>
<evidence type="ECO:0000259" key="17">
    <source>
        <dbReference type="PROSITE" id="PS00907"/>
    </source>
</evidence>
<evidence type="ECO:0000256" key="6">
    <source>
        <dbReference type="ARBA" id="ARBA00014308"/>
    </source>
</evidence>
<keyword evidence="8 14" id="KW-0210">Decarboxylase</keyword>
<evidence type="ECO:0000256" key="9">
    <source>
        <dbReference type="ARBA" id="ARBA00023239"/>
    </source>
</evidence>
<dbReference type="SUPFAM" id="SSF51726">
    <property type="entry name" value="UROD/MetE-like"/>
    <property type="match status" value="1"/>
</dbReference>
<dbReference type="GO" id="GO:0005829">
    <property type="term" value="C:cytosol"/>
    <property type="evidence" value="ECO:0007669"/>
    <property type="project" value="UniProtKB-SubCell"/>
</dbReference>
<reference evidence="18" key="1">
    <citation type="submission" date="2021-02" db="EMBL/GenBank/DDBJ databases">
        <authorList>
            <person name="Nowell W R."/>
        </authorList>
    </citation>
    <scope>NUCLEOTIDE SEQUENCE</scope>
</reference>
<dbReference type="NCBIfam" id="TIGR01464">
    <property type="entry name" value="hemE"/>
    <property type="match status" value="1"/>
</dbReference>
<evidence type="ECO:0000256" key="12">
    <source>
        <dbReference type="ARBA" id="ARBA00047341"/>
    </source>
</evidence>
<dbReference type="AlphaFoldDB" id="A0A814PNF6"/>
<comment type="function">
    <text evidence="11">Catalyzes the sequential decarboxylation of the four acetate side chains of uroporphyrinogen to form coproporphyrinogen and participates in the fifth step in the heme biosynthetic pathway. Isomer I or isomer III of uroporphyrinogen may serve as substrate, but only coproporphyrinogen III can ultimately be converted to heme. In vitro also decarboxylates pentacarboxylate porphyrinogen I.</text>
</comment>
<dbReference type="Gene3D" id="3.20.20.210">
    <property type="match status" value="1"/>
</dbReference>
<protein>
    <recommendedName>
        <fullName evidence="6 14">Uroporphyrinogen decarboxylase</fullName>
        <ecNumber evidence="5 14">4.1.1.37</ecNumber>
    </recommendedName>
</protein>
<evidence type="ECO:0000313" key="19">
    <source>
        <dbReference type="Proteomes" id="UP000663852"/>
    </source>
</evidence>
<dbReference type="EC" id="4.1.1.37" evidence="5 14"/>
<sequence>MIFQNKYKILICVTRDMSDSAIKQLQKEFPPIKNNLILRACRGEPLERVPIWIMRQAGRYLPEYLSLRSEHSFFDVCRTPALCCEVTLQPLRRFDLDAAIIFSDILVVPQALGMQVDMIAKEGPRFAHPLNVPADIKLRIDRSRQASVELKYVYDAITLTRHALNGQCPLIGFSGAPWTLMSYMIEGKGSETHSKAKKWLYTYVEESHDLLQFLTHFIIDHLVEQVCAGAQLLPLFESHCGCLNHDLFIRFSLPYLRQIAKGVREALTRRHIPYVPLIIFAKDAHYALDELCSSSFDVVGLDWSITRKQIRTIRDKYPTVTLQGNLDPCALYASSDDLEKMIKQMLEIFGTKHYIANLGHGIYPDANIDNVKHFIDTVHRISSEMISSTTLTKTINSNK</sequence>